<evidence type="ECO:0000256" key="2">
    <source>
        <dbReference type="SAM" id="SignalP"/>
    </source>
</evidence>
<dbReference type="GO" id="GO:0000270">
    <property type="term" value="P:peptidoglycan metabolic process"/>
    <property type="evidence" value="ECO:0007669"/>
    <property type="project" value="InterPro"/>
</dbReference>
<dbReference type="Gene3D" id="1.10.530.10">
    <property type="match status" value="1"/>
</dbReference>
<feature type="domain" description="LysM" evidence="3">
    <location>
        <begin position="593"/>
        <end position="637"/>
    </location>
</feature>
<gene>
    <name evidence="4" type="ORF">GQF02_01835</name>
</gene>
<dbReference type="RefSeq" id="WP_160794418.1">
    <property type="nucleotide sequence ID" value="NZ_WSSB01000001.1"/>
</dbReference>
<dbReference type="Proteomes" id="UP000467214">
    <property type="component" value="Unassembled WGS sequence"/>
</dbReference>
<dbReference type="PROSITE" id="PS00922">
    <property type="entry name" value="TRANSGLYCOSYLASE"/>
    <property type="match status" value="1"/>
</dbReference>
<dbReference type="Pfam" id="PF01476">
    <property type="entry name" value="LysM"/>
    <property type="match status" value="2"/>
</dbReference>
<keyword evidence="2" id="KW-0732">Signal</keyword>
<dbReference type="PANTHER" id="PTHR33734:SF22">
    <property type="entry name" value="MEMBRANE-BOUND LYTIC MUREIN TRANSGLYCOSYLASE D"/>
    <property type="match status" value="1"/>
</dbReference>
<feature type="chain" id="PRO_5033029383" evidence="2">
    <location>
        <begin position="24"/>
        <end position="640"/>
    </location>
</feature>
<dbReference type="SMART" id="SM00257">
    <property type="entry name" value="LysM"/>
    <property type="match status" value="2"/>
</dbReference>
<reference evidence="4 5" key="1">
    <citation type="submission" date="2019-12" db="EMBL/GenBank/DDBJ databases">
        <title>Neisseriaceae gen. nov. sp. Genome sequencing and assembly.</title>
        <authorList>
            <person name="Liu Z."/>
            <person name="Li A."/>
        </authorList>
    </citation>
    <scope>NUCLEOTIDE SEQUENCE [LARGE SCALE GENOMIC DNA]</scope>
    <source>
        <strain evidence="4 5">B2N2-7</strain>
    </source>
</reference>
<dbReference type="Pfam" id="PF01464">
    <property type="entry name" value="SLT"/>
    <property type="match status" value="1"/>
</dbReference>
<feature type="domain" description="LysM" evidence="3">
    <location>
        <begin position="516"/>
        <end position="559"/>
    </location>
</feature>
<evidence type="ECO:0000259" key="3">
    <source>
        <dbReference type="PROSITE" id="PS51782"/>
    </source>
</evidence>
<organism evidence="4 5">
    <name type="scientific">Craterilacuibacter sinensis</name>
    <dbReference type="NCBI Taxonomy" id="2686017"/>
    <lineage>
        <taxon>Bacteria</taxon>
        <taxon>Pseudomonadati</taxon>
        <taxon>Pseudomonadota</taxon>
        <taxon>Betaproteobacteria</taxon>
        <taxon>Neisseriales</taxon>
        <taxon>Neisseriaceae</taxon>
        <taxon>Craterilacuibacter</taxon>
    </lineage>
</organism>
<dbReference type="InterPro" id="IPR000189">
    <property type="entry name" value="Transglyc_AS"/>
</dbReference>
<dbReference type="Gene3D" id="3.10.350.10">
    <property type="entry name" value="LysM domain"/>
    <property type="match status" value="2"/>
</dbReference>
<dbReference type="EMBL" id="WSSB01000001">
    <property type="protein sequence ID" value="MXR35734.1"/>
    <property type="molecule type" value="Genomic_DNA"/>
</dbReference>
<evidence type="ECO:0000313" key="4">
    <source>
        <dbReference type="EMBL" id="MXR35734.1"/>
    </source>
</evidence>
<name>A0A845BKC9_9NEIS</name>
<protein>
    <submittedName>
        <fullName evidence="4">LysM peptidoglycan-binding domain-containing protein</fullName>
    </submittedName>
</protein>
<comment type="caution">
    <text evidence="4">The sequence shown here is derived from an EMBL/GenBank/DDBJ whole genome shotgun (WGS) entry which is preliminary data.</text>
</comment>
<feature type="signal peptide" evidence="2">
    <location>
        <begin position="1"/>
        <end position="23"/>
    </location>
</feature>
<accession>A0A845BKC9</accession>
<dbReference type="PROSITE" id="PS51782">
    <property type="entry name" value="LYSM"/>
    <property type="match status" value="2"/>
</dbReference>
<sequence length="640" mass="69215">MKKLTLALSLALAFSAFKAPVQAGTLFGKPAGASVDEAMAAGLDMMLLNTSLLRNGDNLLFRAREGFQMAEVNPELIRKIERQYAANPAGLQRSMARSQKYLFFIMNEVEKRGMPTELALLPVVESAFLPTAQSHVGAAGLWQFMPATGRQYGLEQTWWYDGRRDVIDATHAALDYLQYLHGRFGDWGFALAAYNWGEGNVSRAIARVRAQGQVETYENLRLPNETRNYVPKLLAVRNLIAEPEKFGLNLAAFPNKPYFVAVSTGRHMDIDVAARLAEVSSAEFRELNPAFNLPVYAHKSGRQMLLPASKLHRFERNLAAWDKPLLNWDVYMPDSSTDAQSLAQQFNMDANELIRVNNQRNGRFAAGQPVLVAANNSNASPVALRVSSAGRASALETPMVAAIGRDDAAPAQADTTERTVLTPAIQQAAPIVPPPVAPVLVATRITPTSAIAPVVTTTAAVSGLQAASPTAQPIAVTAETAAPSLTIRTTPALQASVAVQALSQAQQAAMPQLQNGQHIVGTGDTLYNISRRYQMSVSELQALNGLDNTTLRLGQSLKISGTPILARPVPASSEAIAQLAQLDQPATFKKVSREYVVQSGDTVFGIARKLGLNHADIQRWNDIGQQASLQPGQRLLIQGL</sequence>
<dbReference type="CDD" id="cd16894">
    <property type="entry name" value="MltD-like"/>
    <property type="match status" value="1"/>
</dbReference>
<dbReference type="GO" id="GO:0016020">
    <property type="term" value="C:membrane"/>
    <property type="evidence" value="ECO:0007669"/>
    <property type="project" value="InterPro"/>
</dbReference>
<evidence type="ECO:0000313" key="5">
    <source>
        <dbReference type="Proteomes" id="UP000467214"/>
    </source>
</evidence>
<proteinExistence type="inferred from homology"/>
<dbReference type="SUPFAM" id="SSF54106">
    <property type="entry name" value="LysM domain"/>
    <property type="match status" value="2"/>
</dbReference>
<dbReference type="InterPro" id="IPR036779">
    <property type="entry name" value="LysM_dom_sf"/>
</dbReference>
<dbReference type="PANTHER" id="PTHR33734">
    <property type="entry name" value="LYSM DOMAIN-CONTAINING GPI-ANCHORED PROTEIN 2"/>
    <property type="match status" value="1"/>
</dbReference>
<dbReference type="InterPro" id="IPR018392">
    <property type="entry name" value="LysM"/>
</dbReference>
<dbReference type="AlphaFoldDB" id="A0A845BKC9"/>
<dbReference type="GO" id="GO:0008932">
    <property type="term" value="F:lytic endotransglycosylase activity"/>
    <property type="evidence" value="ECO:0007669"/>
    <property type="project" value="TreeGrafter"/>
</dbReference>
<dbReference type="InterPro" id="IPR023346">
    <property type="entry name" value="Lysozyme-like_dom_sf"/>
</dbReference>
<dbReference type="InterPro" id="IPR008258">
    <property type="entry name" value="Transglycosylase_SLT_dom_1"/>
</dbReference>
<evidence type="ECO:0000256" key="1">
    <source>
        <dbReference type="ARBA" id="ARBA00007734"/>
    </source>
</evidence>
<comment type="similarity">
    <text evidence="1">Belongs to the transglycosylase Slt family.</text>
</comment>
<dbReference type="SUPFAM" id="SSF53955">
    <property type="entry name" value="Lysozyme-like"/>
    <property type="match status" value="1"/>
</dbReference>
<dbReference type="CDD" id="cd00118">
    <property type="entry name" value="LysM"/>
    <property type="match status" value="2"/>
</dbReference>
<keyword evidence="5" id="KW-1185">Reference proteome</keyword>